<evidence type="ECO:0000313" key="5">
    <source>
        <dbReference type="Proteomes" id="UP000054937"/>
    </source>
</evidence>
<dbReference type="InterPro" id="IPR003409">
    <property type="entry name" value="MORN"/>
</dbReference>
<protein>
    <submittedName>
        <fullName evidence="4">Protein kinase-like domain</fullName>
    </submittedName>
</protein>
<feature type="compositionally biased region" description="Low complexity" evidence="2">
    <location>
        <begin position="819"/>
        <end position="830"/>
    </location>
</feature>
<dbReference type="InterPro" id="IPR011009">
    <property type="entry name" value="Kinase-like_dom_sf"/>
</dbReference>
<keyword evidence="4" id="KW-0418">Kinase</keyword>
<dbReference type="PANTHER" id="PTHR43215:SF14">
    <property type="entry name" value="RADIAL SPOKE HEAD 1 HOMOLOG"/>
    <property type="match status" value="1"/>
</dbReference>
<feature type="compositionally biased region" description="Basic and acidic residues" evidence="2">
    <location>
        <begin position="795"/>
        <end position="806"/>
    </location>
</feature>
<name>A0A0V0R1T0_PSEPJ</name>
<dbReference type="SMART" id="SM00698">
    <property type="entry name" value="MORN"/>
    <property type="match status" value="5"/>
</dbReference>
<keyword evidence="4" id="KW-0808">Transferase</keyword>
<dbReference type="PANTHER" id="PTHR43215">
    <property type="entry name" value="RADIAL SPOKE HEAD 1 HOMOLOG"/>
    <property type="match status" value="1"/>
</dbReference>
<feature type="region of interest" description="Disordered" evidence="2">
    <location>
        <begin position="787"/>
        <end position="806"/>
    </location>
</feature>
<feature type="region of interest" description="Disordered" evidence="2">
    <location>
        <begin position="387"/>
        <end position="411"/>
    </location>
</feature>
<keyword evidence="1" id="KW-0677">Repeat</keyword>
<dbReference type="Proteomes" id="UP000054937">
    <property type="component" value="Unassembled WGS sequence"/>
</dbReference>
<dbReference type="Pfam" id="PF02493">
    <property type="entry name" value="MORN"/>
    <property type="match status" value="5"/>
</dbReference>
<gene>
    <name evidence="4" type="ORF">PPERSA_12967</name>
</gene>
<feature type="compositionally biased region" description="Polar residues" evidence="2">
    <location>
        <begin position="401"/>
        <end position="411"/>
    </location>
</feature>
<feature type="region of interest" description="Disordered" evidence="2">
    <location>
        <begin position="622"/>
        <end position="687"/>
    </location>
</feature>
<feature type="compositionally biased region" description="Low complexity" evidence="2">
    <location>
        <begin position="660"/>
        <end position="686"/>
    </location>
</feature>
<dbReference type="GO" id="GO:0004672">
    <property type="term" value="F:protein kinase activity"/>
    <property type="evidence" value="ECO:0007669"/>
    <property type="project" value="InterPro"/>
</dbReference>
<dbReference type="SUPFAM" id="SSF82185">
    <property type="entry name" value="Histone H3 K4-specific methyltransferase SET7/9 N-terminal domain"/>
    <property type="match status" value="2"/>
</dbReference>
<dbReference type="OrthoDB" id="377104at2759"/>
<comment type="caution">
    <text evidence="4">The sequence shown here is derived from an EMBL/GenBank/DDBJ whole genome shotgun (WGS) entry which is preliminary data.</text>
</comment>
<evidence type="ECO:0000256" key="1">
    <source>
        <dbReference type="ARBA" id="ARBA00022737"/>
    </source>
</evidence>
<feature type="region of interest" description="Disordered" evidence="2">
    <location>
        <begin position="813"/>
        <end position="834"/>
    </location>
</feature>
<dbReference type="SUPFAM" id="SSF56112">
    <property type="entry name" value="Protein kinase-like (PK-like)"/>
    <property type="match status" value="1"/>
</dbReference>
<sequence length="1058" mass="123660">MGNSSSDIEQDKIGHDYNQILSKFDRVQNQKQSDDSQGHETFYQHKQFPKIQLIERKIISQDEQQFRYYYDNIKFRTDMRHNNICRVLAYKQDTDTGFCSKTFELKILMENPEYTLLNEVQAREIQQNYFDESELYTILYDLVSALIYYQQFDIKHNNIRLDSVYLCKRSDELQGLQKEEEDLGFENQDLYAKLQDPIRYYPYNNYNTMQIDQGQNNQFIYLSPALANSIRYNDINPRNDQYKSDLFTIGMIILHCGLLEDNTNCYSQEDGFDNQILLNKLQKMRNNYSDNFIELLALTLQLEEEDRPSPQRYFDELSSQEYKFRQPQEHIVRHQLMAQNPTNESAYMSRKESEMLSQGCFQRDGEDQGAVNNMKAASIPYNQVTLPDETGDHEIDLAGQGSESQNASPRNIQHQLEQEINEEEKRVYKVGDVTYVIDGRTQTVNYNDKYQISQNELATPQESPNKLSYSQQYMQESESIRSITKREGVTIPINDPRNPYYNEHIQQIQKSRGKMHQIGSGVYRSHQELPQYTEQIISNTTNIKPITQEQFMSNSRLLANQGYTSPQPYNTQNHNIQYTNLSSYQQQPNRSYLQQSVNQNIISQQQYQKEQEQARQLIQSKSANSIIRKEPYIRPQQQQKQDGNNDDDDEPIPLPPQFRKQSGQEQNKQQQQQQSYQQYQPAQSQKITSSYNNTIPETQSYQSSAYIQQNNGSEFRKSGYNQSSQYQPIQYSQSSYSNIRKTQEVSPVTHSYSSYNYAGRNNERQYTYTRPQKPIYELNNINNNVKNNYDNNNQFEKENNGKDEIIGKGRISQRGTLHNNNNNNNSNKNSQQVSYNTSYTSYNRANRQQKDGTNLGASIPINGSFMTKNLTSENQVDIIKKSTYNQSKAQSGYLKGDNVTQNYPDGSKYEGEQQLGLRHGVGKLYLPNGEWYDGSWLQDKRQGRGKQHYKSGNLKYEGEFSNDQFEGVGTLYNESPNYSSTEEPNYKNLSQEQNWDKYEGSFKNGQKSGWGTIYFMRGQRFEGQFSENKANGFGTYFSEMNEPVLKGTWKDDEFVSEF</sequence>
<dbReference type="GO" id="GO:0005524">
    <property type="term" value="F:ATP binding"/>
    <property type="evidence" value="ECO:0007669"/>
    <property type="project" value="InterPro"/>
</dbReference>
<dbReference type="Gene3D" id="1.10.510.10">
    <property type="entry name" value="Transferase(Phosphotransferase) domain 1"/>
    <property type="match status" value="1"/>
</dbReference>
<evidence type="ECO:0000313" key="4">
    <source>
        <dbReference type="EMBL" id="KRX08486.1"/>
    </source>
</evidence>
<dbReference type="InterPro" id="IPR000719">
    <property type="entry name" value="Prot_kinase_dom"/>
</dbReference>
<dbReference type="AlphaFoldDB" id="A0A0V0R1T0"/>
<proteinExistence type="predicted"/>
<reference evidence="4 5" key="1">
    <citation type="journal article" date="2015" name="Sci. Rep.">
        <title>Genome of the facultative scuticociliatosis pathogen Pseudocohnilembus persalinus provides insight into its virulence through horizontal gene transfer.</title>
        <authorList>
            <person name="Xiong J."/>
            <person name="Wang G."/>
            <person name="Cheng J."/>
            <person name="Tian M."/>
            <person name="Pan X."/>
            <person name="Warren A."/>
            <person name="Jiang C."/>
            <person name="Yuan D."/>
            <person name="Miao W."/>
        </authorList>
    </citation>
    <scope>NUCLEOTIDE SEQUENCE [LARGE SCALE GENOMIC DNA]</scope>
    <source>
        <strain evidence="4">36N120E</strain>
    </source>
</reference>
<dbReference type="Gene3D" id="2.20.110.10">
    <property type="entry name" value="Histone H3 K4-specific methyltransferase SET7/9 N-terminal domain"/>
    <property type="match status" value="2"/>
</dbReference>
<evidence type="ECO:0000259" key="3">
    <source>
        <dbReference type="PROSITE" id="PS50011"/>
    </source>
</evidence>
<dbReference type="EMBL" id="LDAU01000063">
    <property type="protein sequence ID" value="KRX08486.1"/>
    <property type="molecule type" value="Genomic_DNA"/>
</dbReference>
<accession>A0A0V0R1T0</accession>
<organism evidence="4 5">
    <name type="scientific">Pseudocohnilembus persalinus</name>
    <name type="common">Ciliate</name>
    <dbReference type="NCBI Taxonomy" id="266149"/>
    <lineage>
        <taxon>Eukaryota</taxon>
        <taxon>Sar</taxon>
        <taxon>Alveolata</taxon>
        <taxon>Ciliophora</taxon>
        <taxon>Intramacronucleata</taxon>
        <taxon>Oligohymenophorea</taxon>
        <taxon>Scuticociliatia</taxon>
        <taxon>Philasterida</taxon>
        <taxon>Pseudocohnilembidae</taxon>
        <taxon>Pseudocohnilembus</taxon>
    </lineage>
</organism>
<feature type="domain" description="Protein kinase" evidence="3">
    <location>
        <begin position="1"/>
        <end position="325"/>
    </location>
</feature>
<evidence type="ECO:0000256" key="2">
    <source>
        <dbReference type="SAM" id="MobiDB-lite"/>
    </source>
</evidence>
<dbReference type="PROSITE" id="PS50011">
    <property type="entry name" value="PROTEIN_KINASE_DOM"/>
    <property type="match status" value="1"/>
</dbReference>
<dbReference type="InParanoid" id="A0A0V0R1T0"/>
<keyword evidence="5" id="KW-1185">Reference proteome</keyword>